<keyword evidence="2" id="KW-0663">Pyridoxal phosphate</keyword>
<sequence>MAEKAELAFGAVVGQVTWKMVQQARGWIRQHLRRTPLIEVPELSELLGVRLLLKAENLQWTGAFKVRGGLVKLLSVPEELRRRGVVCASTGNHGKGIAFLARKFGIPAWVIVPERTPPVKTEAIKALGARLIRFGETYAQAEDFAKAFAAERELVYAPSFDDPWVVAAQATIAWEILEDEPEVDTIVVPVGGGALLAGTLITAHQLKPSLRVIGVESEGAPALTTSLSIGEVVTLPEVHTQAEGIAVSRPGTVPFHIVKELLEEPLVLVSDEEMRETVRCIIRFAKLVPELAGAAAVAALLSGKIHCEPNSVVACVVTGGNIDLELLREIL</sequence>
<keyword evidence="6" id="KW-1185">Reference proteome</keyword>
<accession>A0ABT2EP25</accession>
<comment type="caution">
    <text evidence="5">The sequence shown here is derived from an EMBL/GenBank/DDBJ whole genome shotgun (WGS) entry which is preliminary data.</text>
</comment>
<dbReference type="Proteomes" id="UP001204798">
    <property type="component" value="Unassembled WGS sequence"/>
</dbReference>
<organism evidence="5 6">
    <name type="scientific">Candidatus Fervidibacter sacchari</name>
    <dbReference type="NCBI Taxonomy" id="1448929"/>
    <lineage>
        <taxon>Bacteria</taxon>
        <taxon>Candidatus Fervidibacterota</taxon>
        <taxon>Candidatus Fervidibacter</taxon>
    </lineage>
</organism>
<dbReference type="Pfam" id="PF00291">
    <property type="entry name" value="PALP"/>
    <property type="match status" value="1"/>
</dbReference>
<comment type="cofactor">
    <cofactor evidence="1">
        <name>pyridoxal 5'-phosphate</name>
        <dbReference type="ChEBI" id="CHEBI:597326"/>
    </cofactor>
</comment>
<dbReference type="SUPFAM" id="SSF53686">
    <property type="entry name" value="Tryptophan synthase beta subunit-like PLP-dependent enzymes"/>
    <property type="match status" value="1"/>
</dbReference>
<dbReference type="InterPro" id="IPR001926">
    <property type="entry name" value="TrpB-like_PALP"/>
</dbReference>
<dbReference type="GO" id="GO:0004794">
    <property type="term" value="F:threonine deaminase activity"/>
    <property type="evidence" value="ECO:0007669"/>
    <property type="project" value="UniProtKB-EC"/>
</dbReference>
<dbReference type="InterPro" id="IPR036052">
    <property type="entry name" value="TrpB-like_PALP_sf"/>
</dbReference>
<dbReference type="EC" id="4.3.1.19" evidence="5"/>
<dbReference type="InterPro" id="IPR050147">
    <property type="entry name" value="Ser/Thr_Dehydratase"/>
</dbReference>
<dbReference type="PANTHER" id="PTHR48078:SF6">
    <property type="entry name" value="L-THREONINE DEHYDRATASE CATABOLIC TDCB"/>
    <property type="match status" value="1"/>
</dbReference>
<evidence type="ECO:0000313" key="6">
    <source>
        <dbReference type="Proteomes" id="UP001204798"/>
    </source>
</evidence>
<proteinExistence type="predicted"/>
<evidence type="ECO:0000256" key="2">
    <source>
        <dbReference type="ARBA" id="ARBA00022898"/>
    </source>
</evidence>
<evidence type="ECO:0000313" key="5">
    <source>
        <dbReference type="EMBL" id="MCS3919717.1"/>
    </source>
</evidence>
<gene>
    <name evidence="5" type="ORF">M2350_002130</name>
</gene>
<dbReference type="Gene3D" id="3.40.50.1100">
    <property type="match status" value="2"/>
</dbReference>
<dbReference type="EMBL" id="JANUCP010000003">
    <property type="protein sequence ID" value="MCS3919717.1"/>
    <property type="molecule type" value="Genomic_DNA"/>
</dbReference>
<dbReference type="CDD" id="cd01562">
    <property type="entry name" value="Thr-dehyd"/>
    <property type="match status" value="1"/>
</dbReference>
<name>A0ABT2EP25_9BACT</name>
<keyword evidence="3 5" id="KW-0456">Lyase</keyword>
<evidence type="ECO:0000256" key="3">
    <source>
        <dbReference type="ARBA" id="ARBA00023239"/>
    </source>
</evidence>
<feature type="domain" description="Tryptophan synthase beta chain-like PALP" evidence="4">
    <location>
        <begin position="28"/>
        <end position="319"/>
    </location>
</feature>
<reference evidence="5 6" key="1">
    <citation type="submission" date="2022-08" db="EMBL/GenBank/DDBJ databases">
        <title>Bacterial and archaeal communities from various locations to study Microbial Dark Matter (Phase II).</title>
        <authorList>
            <person name="Stepanauskas R."/>
        </authorList>
    </citation>
    <scope>NUCLEOTIDE SEQUENCE [LARGE SCALE GENOMIC DNA]</scope>
    <source>
        <strain evidence="5 6">PD1</strain>
    </source>
</reference>
<evidence type="ECO:0000259" key="4">
    <source>
        <dbReference type="Pfam" id="PF00291"/>
    </source>
</evidence>
<protein>
    <submittedName>
        <fullName evidence="5">Threonine dehydratase</fullName>
        <ecNumber evidence="5">4.3.1.19</ecNumber>
    </submittedName>
</protein>
<evidence type="ECO:0000256" key="1">
    <source>
        <dbReference type="ARBA" id="ARBA00001933"/>
    </source>
</evidence>
<dbReference type="RefSeq" id="WP_259096460.1">
    <property type="nucleotide sequence ID" value="NZ_CP130454.1"/>
</dbReference>
<dbReference type="PANTHER" id="PTHR48078">
    <property type="entry name" value="THREONINE DEHYDRATASE, MITOCHONDRIAL-RELATED"/>
    <property type="match status" value="1"/>
</dbReference>